<gene>
    <name evidence="1" type="ORF">H9653_12185</name>
</gene>
<organism evidence="1 2">
    <name type="scientific">Psychrobacter communis</name>
    <dbReference type="NCBI Taxonomy" id="2762238"/>
    <lineage>
        <taxon>Bacteria</taxon>
        <taxon>Pseudomonadati</taxon>
        <taxon>Pseudomonadota</taxon>
        <taxon>Gammaproteobacteria</taxon>
        <taxon>Moraxellales</taxon>
        <taxon>Moraxellaceae</taxon>
        <taxon>Psychrobacter</taxon>
    </lineage>
</organism>
<evidence type="ECO:0008006" key="3">
    <source>
        <dbReference type="Google" id="ProtNLM"/>
    </source>
</evidence>
<name>A0ABR8RLR7_9GAMM</name>
<dbReference type="InterPro" id="IPR010985">
    <property type="entry name" value="Ribbon_hlx_hlx"/>
</dbReference>
<comment type="caution">
    <text evidence="1">The sequence shown here is derived from an EMBL/GenBank/DDBJ whole genome shotgun (WGS) entry which is preliminary data.</text>
</comment>
<protein>
    <recommendedName>
        <fullName evidence="3">Plasmid-related protein</fullName>
    </recommendedName>
</protein>
<evidence type="ECO:0000313" key="1">
    <source>
        <dbReference type="EMBL" id="MBD7948752.1"/>
    </source>
</evidence>
<dbReference type="SUPFAM" id="SSF47598">
    <property type="entry name" value="Ribbon-helix-helix"/>
    <property type="match status" value="1"/>
</dbReference>
<reference evidence="1 2" key="1">
    <citation type="submission" date="2020-08" db="EMBL/GenBank/DDBJ databases">
        <title>A Genomic Blueprint of the Chicken Gut Microbiome.</title>
        <authorList>
            <person name="Gilroy R."/>
            <person name="Ravi A."/>
            <person name="Getino M."/>
            <person name="Pursley I."/>
            <person name="Horton D.L."/>
            <person name="Alikhan N.-F."/>
            <person name="Baker D."/>
            <person name="Gharbi K."/>
            <person name="Hall N."/>
            <person name="Watson M."/>
            <person name="Adriaenssens E.M."/>
            <person name="Foster-Nyarko E."/>
            <person name="Jarju S."/>
            <person name="Secka A."/>
            <person name="Antonio M."/>
            <person name="Oren A."/>
            <person name="Chaudhuri R."/>
            <person name="La Ragione R.M."/>
            <person name="Hildebrand F."/>
            <person name="Pallen M.J."/>
        </authorList>
    </citation>
    <scope>NUCLEOTIDE SEQUENCE [LARGE SCALE GENOMIC DNA]</scope>
    <source>
        <strain evidence="1 2">Sa4CVA2</strain>
    </source>
</reference>
<sequence length="60" mass="6846">MNKDKLFTAKVEENLLDAFKHACENQDTTASQAVRAFMREYAAKYGQADLFQTSKKTKGR</sequence>
<dbReference type="Proteomes" id="UP000606724">
    <property type="component" value="Unassembled WGS sequence"/>
</dbReference>
<dbReference type="EMBL" id="JACSQR010000065">
    <property type="protein sequence ID" value="MBD7948752.1"/>
    <property type="molecule type" value="Genomic_DNA"/>
</dbReference>
<accession>A0ABR8RLR7</accession>
<keyword evidence="2" id="KW-1185">Reference proteome</keyword>
<evidence type="ECO:0000313" key="2">
    <source>
        <dbReference type="Proteomes" id="UP000606724"/>
    </source>
</evidence>
<proteinExistence type="predicted"/>